<organism evidence="1">
    <name type="scientific">Sinorhizobium medicae</name>
    <dbReference type="NCBI Taxonomy" id="110321"/>
    <lineage>
        <taxon>Bacteria</taxon>
        <taxon>Pseudomonadati</taxon>
        <taxon>Pseudomonadota</taxon>
        <taxon>Alphaproteobacteria</taxon>
        <taxon>Hyphomicrobiales</taxon>
        <taxon>Rhizobiaceae</taxon>
        <taxon>Sinorhizobium/Ensifer group</taxon>
        <taxon>Sinorhizobium</taxon>
    </lineage>
</organism>
<proteinExistence type="predicted"/>
<dbReference type="EMBL" id="CABFNB010000120">
    <property type="protein sequence ID" value="VTZ63753.1"/>
    <property type="molecule type" value="Genomic_DNA"/>
</dbReference>
<dbReference type="PROSITE" id="PS51257">
    <property type="entry name" value="PROKAR_LIPOPROTEIN"/>
    <property type="match status" value="1"/>
</dbReference>
<name>A0A508X7D0_9HYPH</name>
<dbReference type="Proteomes" id="UP000507954">
    <property type="component" value="Unassembled WGS sequence"/>
</dbReference>
<accession>A0A508X7D0</accession>
<gene>
    <name evidence="1" type="ORF">EMEDMD4_520047</name>
</gene>
<protein>
    <submittedName>
        <fullName evidence="1">Uncharacterized protein</fullName>
    </submittedName>
</protein>
<dbReference type="AlphaFoldDB" id="A0A508X7D0"/>
<evidence type="ECO:0000313" key="1">
    <source>
        <dbReference type="EMBL" id="VTZ63753.1"/>
    </source>
</evidence>
<sequence length="108" mass="11545">MKFFPCSAKGPENGPTTPTLIVSACAAALVTRAASAARMILLIFPSPRHPSLPTGVASFKINRINGGQSAMSNGDAKMKYGRKFIIPRLLLLDLCGTRRASSPRYPRA</sequence>
<reference evidence="1" key="1">
    <citation type="submission" date="2019-06" db="EMBL/GenBank/DDBJ databases">
        <authorList>
            <person name="Le Quere A."/>
            <person name="Colella S."/>
        </authorList>
    </citation>
    <scope>NUCLEOTIDE SEQUENCE</scope>
    <source>
        <strain evidence="1">EmedicaeMD41</strain>
    </source>
</reference>